<dbReference type="Proteomes" id="UP001596109">
    <property type="component" value="Unassembled WGS sequence"/>
</dbReference>
<evidence type="ECO:0000256" key="4">
    <source>
        <dbReference type="ARBA" id="ARBA00023224"/>
    </source>
</evidence>
<comment type="caution">
    <text evidence="11">The sequence shown here is derived from an EMBL/GenBank/DDBJ whole genome shotgun (WGS) entry which is preliminary data.</text>
</comment>
<dbReference type="Gene3D" id="1.10.287.950">
    <property type="entry name" value="Methyl-accepting chemotaxis protein"/>
    <property type="match status" value="1"/>
</dbReference>
<keyword evidence="4 6" id="KW-0807">Transducer</keyword>
<dbReference type="PROSITE" id="PS50885">
    <property type="entry name" value="HAMP"/>
    <property type="match status" value="1"/>
</dbReference>
<evidence type="ECO:0000256" key="1">
    <source>
        <dbReference type="ARBA" id="ARBA00004236"/>
    </source>
</evidence>
<protein>
    <submittedName>
        <fullName evidence="11">Methyl-accepting chemotaxis protein</fullName>
    </submittedName>
</protein>
<feature type="coiled-coil region" evidence="7">
    <location>
        <begin position="421"/>
        <end position="448"/>
    </location>
</feature>
<dbReference type="SMART" id="SM00304">
    <property type="entry name" value="HAMP"/>
    <property type="match status" value="2"/>
</dbReference>
<dbReference type="InterPro" id="IPR003660">
    <property type="entry name" value="HAMP_dom"/>
</dbReference>
<dbReference type="Gene3D" id="6.10.340.10">
    <property type="match status" value="1"/>
</dbReference>
<evidence type="ECO:0000313" key="11">
    <source>
        <dbReference type="EMBL" id="MFC5587647.1"/>
    </source>
</evidence>
<evidence type="ECO:0000256" key="3">
    <source>
        <dbReference type="ARBA" id="ARBA00023136"/>
    </source>
</evidence>
<feature type="transmembrane region" description="Helical" evidence="8">
    <location>
        <begin position="6"/>
        <end position="29"/>
    </location>
</feature>
<dbReference type="PANTHER" id="PTHR32089:SF114">
    <property type="entry name" value="METHYL-ACCEPTING CHEMOTAXIS PROTEIN MCPB"/>
    <property type="match status" value="1"/>
</dbReference>
<keyword evidence="3 8" id="KW-0472">Membrane</keyword>
<feature type="transmembrane region" description="Helical" evidence="8">
    <location>
        <begin position="189"/>
        <end position="207"/>
    </location>
</feature>
<comment type="similarity">
    <text evidence="5">Belongs to the methyl-accepting chemotaxis (MCP) protein family.</text>
</comment>
<keyword evidence="12" id="KW-1185">Reference proteome</keyword>
<evidence type="ECO:0000256" key="6">
    <source>
        <dbReference type="PROSITE-ProRule" id="PRU00284"/>
    </source>
</evidence>
<sequence>MKNTLTIQLGAIIVGIMIAMLAITSIATYKTAYEKLYDAAGVEAYGCANITTGLLRPEDVDKMLAGDRGVMDEVGQQLNWTVEHKNIFETQYIVDLDGKILALDDNLRGKGIEPGDSVPLDKEAIRLLLETKHSTYSKLYQFAGMERLSGYAPIFENHNVNGEIIAISVIDFDGSIVAERTWEVVKNGILISLIPMIVASIITLYLIRRKTKPISALIVQAKEIADGNLALEDVVIKSNDEVGDLARTLNTMTSNLRNMIGTVQATAIQLTKNSVDTSTSLNEMQTAIQQIAQNMNETATSISNGTINAEHASTILESLAEDLLDSKEKAVLSVENSHQTMRIAEDGQQSVNRINNDMEQIRTASIESGVTIENLIESTTKIQDITNSISGIASQTNLLALNASIEAARAGEHGKGFAVVAEEVRKLAEQSNKEVLEVEKLVQELTESIQLVVNSTSESTKLVESGTETVAKTATSLNRISEAVSETVKEIGMISELTTAEADSSSRIVELINELTQSIHTIEDMSNNISAATEQTSASIDEVATRSKEMSDLAQDLEKIVCQFKLS</sequence>
<feature type="domain" description="HAMP" evidence="10">
    <location>
        <begin position="208"/>
        <end position="261"/>
    </location>
</feature>
<evidence type="ECO:0000256" key="2">
    <source>
        <dbReference type="ARBA" id="ARBA00022475"/>
    </source>
</evidence>
<dbReference type="EMBL" id="JBHSNO010000001">
    <property type="protein sequence ID" value="MFC5587647.1"/>
    <property type="molecule type" value="Genomic_DNA"/>
</dbReference>
<evidence type="ECO:0000259" key="9">
    <source>
        <dbReference type="PROSITE" id="PS50111"/>
    </source>
</evidence>
<dbReference type="CDD" id="cd06225">
    <property type="entry name" value="HAMP"/>
    <property type="match status" value="1"/>
</dbReference>
<feature type="domain" description="Methyl-accepting transducer" evidence="9">
    <location>
        <begin position="280"/>
        <end position="516"/>
    </location>
</feature>
<evidence type="ECO:0000256" key="8">
    <source>
        <dbReference type="SAM" id="Phobius"/>
    </source>
</evidence>
<keyword evidence="2" id="KW-1003">Cell membrane</keyword>
<keyword evidence="8" id="KW-1133">Transmembrane helix</keyword>
<dbReference type="PROSITE" id="PS50111">
    <property type="entry name" value="CHEMOTAXIS_TRANSDUC_2"/>
    <property type="match status" value="1"/>
</dbReference>
<evidence type="ECO:0000313" key="12">
    <source>
        <dbReference type="Proteomes" id="UP001596109"/>
    </source>
</evidence>
<dbReference type="SMART" id="SM00283">
    <property type="entry name" value="MA"/>
    <property type="match status" value="1"/>
</dbReference>
<comment type="subcellular location">
    <subcellularLocation>
        <location evidence="1">Cell membrane</location>
    </subcellularLocation>
</comment>
<reference evidence="12" key="1">
    <citation type="journal article" date="2019" name="Int. J. Syst. Evol. Microbiol.">
        <title>The Global Catalogue of Microorganisms (GCM) 10K type strain sequencing project: providing services to taxonomists for standard genome sequencing and annotation.</title>
        <authorList>
            <consortium name="The Broad Institute Genomics Platform"/>
            <consortium name="The Broad Institute Genome Sequencing Center for Infectious Disease"/>
            <person name="Wu L."/>
            <person name="Ma J."/>
        </authorList>
    </citation>
    <scope>NUCLEOTIDE SEQUENCE [LARGE SCALE GENOMIC DNA]</scope>
    <source>
        <strain evidence="12">CGMCC 4.1434</strain>
    </source>
</reference>
<evidence type="ECO:0000259" key="10">
    <source>
        <dbReference type="PROSITE" id="PS50885"/>
    </source>
</evidence>
<keyword evidence="8" id="KW-0812">Transmembrane</keyword>
<dbReference type="InterPro" id="IPR004089">
    <property type="entry name" value="MCPsignal_dom"/>
</dbReference>
<dbReference type="Pfam" id="PF00672">
    <property type="entry name" value="HAMP"/>
    <property type="match status" value="1"/>
</dbReference>
<gene>
    <name evidence="11" type="ORF">ACFPRA_01825</name>
</gene>
<keyword evidence="7" id="KW-0175">Coiled coil</keyword>
<evidence type="ECO:0000256" key="5">
    <source>
        <dbReference type="ARBA" id="ARBA00029447"/>
    </source>
</evidence>
<evidence type="ECO:0000256" key="7">
    <source>
        <dbReference type="SAM" id="Coils"/>
    </source>
</evidence>
<proteinExistence type="inferred from homology"/>
<accession>A0ABW0TER7</accession>
<dbReference type="RefSeq" id="WP_381429898.1">
    <property type="nucleotide sequence ID" value="NZ_JBHSNO010000001.1"/>
</dbReference>
<organism evidence="11 12">
    <name type="scientific">Sporosarcina soli</name>
    <dbReference type="NCBI Taxonomy" id="334736"/>
    <lineage>
        <taxon>Bacteria</taxon>
        <taxon>Bacillati</taxon>
        <taxon>Bacillota</taxon>
        <taxon>Bacilli</taxon>
        <taxon>Bacillales</taxon>
        <taxon>Caryophanaceae</taxon>
        <taxon>Sporosarcina</taxon>
    </lineage>
</organism>
<dbReference type="PANTHER" id="PTHR32089">
    <property type="entry name" value="METHYL-ACCEPTING CHEMOTAXIS PROTEIN MCPB"/>
    <property type="match status" value="1"/>
</dbReference>
<dbReference type="SUPFAM" id="SSF58104">
    <property type="entry name" value="Methyl-accepting chemotaxis protein (MCP) signaling domain"/>
    <property type="match status" value="1"/>
</dbReference>
<name>A0ABW0TER7_9BACL</name>
<dbReference type="Pfam" id="PF00015">
    <property type="entry name" value="MCPsignal"/>
    <property type="match status" value="1"/>
</dbReference>